<dbReference type="KEGG" id="rul:UC8_44460"/>
<dbReference type="Proteomes" id="UP000325286">
    <property type="component" value="Chromosome"/>
</dbReference>
<organism evidence="2 3">
    <name type="scientific">Roseimaritima ulvae</name>
    <dbReference type="NCBI Taxonomy" id="980254"/>
    <lineage>
        <taxon>Bacteria</taxon>
        <taxon>Pseudomonadati</taxon>
        <taxon>Planctomycetota</taxon>
        <taxon>Planctomycetia</taxon>
        <taxon>Pirellulales</taxon>
        <taxon>Pirellulaceae</taxon>
        <taxon>Roseimaritima</taxon>
    </lineage>
</organism>
<keyword evidence="3" id="KW-1185">Reference proteome</keyword>
<evidence type="ECO:0000256" key="1">
    <source>
        <dbReference type="SAM" id="MobiDB-lite"/>
    </source>
</evidence>
<feature type="compositionally biased region" description="Basic and acidic residues" evidence="1">
    <location>
        <begin position="70"/>
        <end position="85"/>
    </location>
</feature>
<proteinExistence type="predicted"/>
<name>A0A5B9R701_9BACT</name>
<protein>
    <submittedName>
        <fullName evidence="2">Uncharacterized protein</fullName>
    </submittedName>
</protein>
<gene>
    <name evidence="2" type="ORF">UC8_44460</name>
</gene>
<feature type="region of interest" description="Disordered" evidence="1">
    <location>
        <begin position="1"/>
        <end position="102"/>
    </location>
</feature>
<accession>A0A5B9R701</accession>
<reference evidence="2 3" key="1">
    <citation type="submission" date="2019-08" db="EMBL/GenBank/DDBJ databases">
        <title>Deep-cultivation of Planctomycetes and their phenomic and genomic characterization uncovers novel biology.</title>
        <authorList>
            <person name="Wiegand S."/>
            <person name="Jogler M."/>
            <person name="Boedeker C."/>
            <person name="Pinto D."/>
            <person name="Vollmers J."/>
            <person name="Rivas-Marin E."/>
            <person name="Kohn T."/>
            <person name="Peeters S.H."/>
            <person name="Heuer A."/>
            <person name="Rast P."/>
            <person name="Oberbeckmann S."/>
            <person name="Bunk B."/>
            <person name="Jeske O."/>
            <person name="Meyerdierks A."/>
            <person name="Storesund J.E."/>
            <person name="Kallscheuer N."/>
            <person name="Luecker S."/>
            <person name="Lage O.M."/>
            <person name="Pohl T."/>
            <person name="Merkel B.J."/>
            <person name="Hornburger P."/>
            <person name="Mueller R.-W."/>
            <person name="Bruemmer F."/>
            <person name="Labrenz M."/>
            <person name="Spormann A.M."/>
            <person name="Op den Camp H."/>
            <person name="Overmann J."/>
            <person name="Amann R."/>
            <person name="Jetten M.S.M."/>
            <person name="Mascher T."/>
            <person name="Medema M.H."/>
            <person name="Devos D.P."/>
            <person name="Kaster A.-K."/>
            <person name="Ovreas L."/>
            <person name="Rohde M."/>
            <person name="Galperin M.Y."/>
            <person name="Jogler C."/>
        </authorList>
    </citation>
    <scope>NUCLEOTIDE SEQUENCE [LARGE SCALE GENOMIC DNA]</scope>
    <source>
        <strain evidence="2 3">UC8</strain>
    </source>
</reference>
<evidence type="ECO:0000313" key="3">
    <source>
        <dbReference type="Proteomes" id="UP000325286"/>
    </source>
</evidence>
<dbReference type="EMBL" id="CP042914">
    <property type="protein sequence ID" value="QEG42411.1"/>
    <property type="molecule type" value="Genomic_DNA"/>
</dbReference>
<sequence>MTKIFLPKFRPGTVTAHQPSDRQRRQEPRGEEGRNIQGKKKTADFHRAPVFMPKIFLPKFRPGTVTAHQPSDRQRRQEPRGEEGRNIQGKKKTTDFHRAPSS</sequence>
<evidence type="ECO:0000313" key="2">
    <source>
        <dbReference type="EMBL" id="QEG42411.1"/>
    </source>
</evidence>
<dbReference type="AlphaFoldDB" id="A0A5B9R701"/>
<feature type="compositionally biased region" description="Basic and acidic residues" evidence="1">
    <location>
        <begin position="92"/>
        <end position="102"/>
    </location>
</feature>
<feature type="compositionally biased region" description="Basic and acidic residues" evidence="1">
    <location>
        <begin position="19"/>
        <end position="34"/>
    </location>
</feature>